<dbReference type="RefSeq" id="XP_045257465.1">
    <property type="nucleotide sequence ID" value="XM_045415096.1"/>
</dbReference>
<evidence type="ECO:0008006" key="4">
    <source>
        <dbReference type="Google" id="ProtNLM"/>
    </source>
</evidence>
<evidence type="ECO:0000313" key="3">
    <source>
        <dbReference type="Proteomes" id="UP000613401"/>
    </source>
</evidence>
<evidence type="ECO:0000313" key="2">
    <source>
        <dbReference type="EMBL" id="KAF3798305.1"/>
    </source>
</evidence>
<reference evidence="2" key="1">
    <citation type="journal article" date="2020" name="Phytopathology">
        <title>Genome sequence and comparative analysis of Colletotrichum gloeosporioides isolated from Liriodendron leaves.</title>
        <authorList>
            <person name="Fu F.F."/>
            <person name="Hao Z."/>
            <person name="Wang P."/>
            <person name="Lu Y."/>
            <person name="Xue L.J."/>
            <person name="Wei G."/>
            <person name="Tian Y."/>
            <person name="Baishi H."/>
            <person name="Xu H."/>
            <person name="Shi J."/>
            <person name="Cheng T."/>
            <person name="Wang G."/>
            <person name="Yi Y."/>
            <person name="Chen J."/>
        </authorList>
    </citation>
    <scope>NUCLEOTIDE SEQUENCE</scope>
    <source>
        <strain evidence="2">Lc1</strain>
    </source>
</reference>
<reference evidence="2" key="2">
    <citation type="submission" date="2020-03" db="EMBL/GenBank/DDBJ databases">
        <authorList>
            <person name="Fu F.-F."/>
            <person name="Chen J."/>
        </authorList>
    </citation>
    <scope>NUCLEOTIDE SEQUENCE</scope>
    <source>
        <strain evidence="2">Lc1</strain>
    </source>
</reference>
<feature type="region of interest" description="Disordered" evidence="1">
    <location>
        <begin position="317"/>
        <end position="350"/>
    </location>
</feature>
<keyword evidence="3" id="KW-1185">Reference proteome</keyword>
<gene>
    <name evidence="2" type="ORF">GCG54_00015288</name>
</gene>
<dbReference type="EMBL" id="WVTB01000099">
    <property type="protein sequence ID" value="KAF3798305.1"/>
    <property type="molecule type" value="Genomic_DNA"/>
</dbReference>
<dbReference type="AlphaFoldDB" id="A0A8H4FDX6"/>
<evidence type="ECO:0000256" key="1">
    <source>
        <dbReference type="SAM" id="MobiDB-lite"/>
    </source>
</evidence>
<protein>
    <recommendedName>
        <fullName evidence="4">Retrotransposon gag domain-containing protein</fullName>
    </recommendedName>
</protein>
<sequence length="350" mass="38160">MSNLTTSTDSTVQARPPDLTCGTFSGKDVAARRWLSRLHWDFERAGHQTLDPSQVIRTISMQCDGEAATFLDSTPALADAVDRAENKQATKADLDKLEQALRDRFPARLVDESNAVDTIESLHQKSGEPLAAYYNRAVAVLNSAGCSDRNTSGDSLNQAQQVLLGQIIRQFIKGLHDPALRHQSISMSALTAQGLPEAFHKVKTSQQVLDERKAEEQHKAAASRARMLEAIVAQQNPSVPVDHLLAQQFGQMAMQGHQVGAYHSGLTGSHPAPMLPQVVQTQWGHPQMQALPYQPPTQGGQQFPAYGPVQNQAGQYGTVQSQWYAPNTSDQTNRNQVAQGNQVSAPNKQA</sequence>
<name>A0A8H4FDX6_COLGL</name>
<accession>A0A8H4FDX6</accession>
<dbReference type="Proteomes" id="UP000613401">
    <property type="component" value="Unassembled WGS sequence"/>
</dbReference>
<proteinExistence type="predicted"/>
<organism evidence="2 3">
    <name type="scientific">Colletotrichum gloeosporioides</name>
    <name type="common">Anthracnose fungus</name>
    <name type="synonym">Glomerella cingulata</name>
    <dbReference type="NCBI Taxonomy" id="474922"/>
    <lineage>
        <taxon>Eukaryota</taxon>
        <taxon>Fungi</taxon>
        <taxon>Dikarya</taxon>
        <taxon>Ascomycota</taxon>
        <taxon>Pezizomycotina</taxon>
        <taxon>Sordariomycetes</taxon>
        <taxon>Hypocreomycetidae</taxon>
        <taxon>Glomerellales</taxon>
        <taxon>Glomerellaceae</taxon>
        <taxon>Colletotrichum</taxon>
        <taxon>Colletotrichum gloeosporioides species complex</taxon>
    </lineage>
</organism>
<comment type="caution">
    <text evidence="2">The sequence shown here is derived from an EMBL/GenBank/DDBJ whole genome shotgun (WGS) entry which is preliminary data.</text>
</comment>
<dbReference type="GeneID" id="69022393"/>